<dbReference type="EC" id="2.7.13.3" evidence="2"/>
<evidence type="ECO:0000256" key="1">
    <source>
        <dbReference type="ARBA" id="ARBA00000085"/>
    </source>
</evidence>
<proteinExistence type="predicted"/>
<dbReference type="EMBL" id="JAFREP010000013">
    <property type="protein sequence ID" value="MBO1319594.1"/>
    <property type="molecule type" value="Genomic_DNA"/>
</dbReference>
<dbReference type="PANTHER" id="PTHR44936">
    <property type="entry name" value="SENSOR PROTEIN CREC"/>
    <property type="match status" value="1"/>
</dbReference>
<dbReference type="Pfam" id="PF02518">
    <property type="entry name" value="HATPase_c"/>
    <property type="match status" value="1"/>
</dbReference>
<dbReference type="RefSeq" id="WP_207859500.1">
    <property type="nucleotide sequence ID" value="NZ_JAFREP010000013.1"/>
</dbReference>
<feature type="domain" description="Histidine kinase" evidence="7">
    <location>
        <begin position="125"/>
        <end position="222"/>
    </location>
</feature>
<evidence type="ECO:0000256" key="2">
    <source>
        <dbReference type="ARBA" id="ARBA00012438"/>
    </source>
</evidence>
<dbReference type="InterPro" id="IPR003594">
    <property type="entry name" value="HATPase_dom"/>
</dbReference>
<gene>
    <name evidence="8" type="ORF">J3U88_14050</name>
</gene>
<dbReference type="PROSITE" id="PS50109">
    <property type="entry name" value="HIS_KIN"/>
    <property type="match status" value="1"/>
</dbReference>
<reference evidence="8" key="1">
    <citation type="submission" date="2021-03" db="EMBL/GenBank/DDBJ databases">
        <authorList>
            <person name="Wang G."/>
        </authorList>
    </citation>
    <scope>NUCLEOTIDE SEQUENCE</scope>
    <source>
        <strain evidence="8">KCTC 12899</strain>
    </source>
</reference>
<dbReference type="Proteomes" id="UP000664417">
    <property type="component" value="Unassembled WGS sequence"/>
</dbReference>
<comment type="caution">
    <text evidence="8">The sequence shown here is derived from an EMBL/GenBank/DDBJ whole genome shotgun (WGS) entry which is preliminary data.</text>
</comment>
<organism evidence="8 9">
    <name type="scientific">Acanthopleuribacter pedis</name>
    <dbReference type="NCBI Taxonomy" id="442870"/>
    <lineage>
        <taxon>Bacteria</taxon>
        <taxon>Pseudomonadati</taxon>
        <taxon>Acidobacteriota</taxon>
        <taxon>Holophagae</taxon>
        <taxon>Acanthopleuribacterales</taxon>
        <taxon>Acanthopleuribacteraceae</taxon>
        <taxon>Acanthopleuribacter</taxon>
    </lineage>
</organism>
<dbReference type="SUPFAM" id="SSF55874">
    <property type="entry name" value="ATPase domain of HSP90 chaperone/DNA topoisomerase II/histidine kinase"/>
    <property type="match status" value="1"/>
</dbReference>
<dbReference type="SMART" id="SM00387">
    <property type="entry name" value="HATPase_c"/>
    <property type="match status" value="1"/>
</dbReference>
<keyword evidence="6" id="KW-0902">Two-component regulatory system</keyword>
<keyword evidence="9" id="KW-1185">Reference proteome</keyword>
<dbReference type="InterPro" id="IPR036890">
    <property type="entry name" value="HATPase_C_sf"/>
</dbReference>
<evidence type="ECO:0000256" key="6">
    <source>
        <dbReference type="ARBA" id="ARBA00023012"/>
    </source>
</evidence>
<dbReference type="PRINTS" id="PR00344">
    <property type="entry name" value="BCTRLSENSOR"/>
</dbReference>
<dbReference type="InterPro" id="IPR004358">
    <property type="entry name" value="Sig_transdc_His_kin-like_C"/>
</dbReference>
<dbReference type="PANTHER" id="PTHR44936:SF9">
    <property type="entry name" value="SENSOR PROTEIN CREC"/>
    <property type="match status" value="1"/>
</dbReference>
<name>A0A8J7Q9S0_9BACT</name>
<dbReference type="InterPro" id="IPR005467">
    <property type="entry name" value="His_kinase_dom"/>
</dbReference>
<keyword evidence="3" id="KW-0597">Phosphoprotein</keyword>
<dbReference type="GO" id="GO:0000160">
    <property type="term" value="P:phosphorelay signal transduction system"/>
    <property type="evidence" value="ECO:0007669"/>
    <property type="project" value="UniProtKB-KW"/>
</dbReference>
<evidence type="ECO:0000256" key="5">
    <source>
        <dbReference type="ARBA" id="ARBA00022777"/>
    </source>
</evidence>
<dbReference type="GO" id="GO:0004673">
    <property type="term" value="F:protein histidine kinase activity"/>
    <property type="evidence" value="ECO:0007669"/>
    <property type="project" value="UniProtKB-EC"/>
</dbReference>
<dbReference type="InterPro" id="IPR050980">
    <property type="entry name" value="2C_sensor_his_kinase"/>
</dbReference>
<dbReference type="CDD" id="cd00075">
    <property type="entry name" value="HATPase"/>
    <property type="match status" value="1"/>
</dbReference>
<evidence type="ECO:0000313" key="8">
    <source>
        <dbReference type="EMBL" id="MBO1319594.1"/>
    </source>
</evidence>
<dbReference type="Gene3D" id="3.30.565.10">
    <property type="entry name" value="Histidine kinase-like ATPase, C-terminal domain"/>
    <property type="match status" value="1"/>
</dbReference>
<evidence type="ECO:0000256" key="4">
    <source>
        <dbReference type="ARBA" id="ARBA00022679"/>
    </source>
</evidence>
<sequence>MTQGNAAPQESTDWTTGICADAVQAQGCAEIVPCPNFLGDAVLVPEPPLAPISREEKETLFARLDKALRDPATLNEMQAKRCAIWQPAVVKVLSHLIARFNRCAHVRFDLNLATVCISFDEFKILLNELLENALAYSNPKSDVVVKGRVSGSAYLVCVSDEGEGMHEDDFSHVTPYHQSEPQEDDGLGLHLCKRIAEVHSGALTIRSTPGEGTTATVVLPLG</sequence>
<evidence type="ECO:0000259" key="7">
    <source>
        <dbReference type="PROSITE" id="PS50109"/>
    </source>
</evidence>
<keyword evidence="5" id="KW-0418">Kinase</keyword>
<comment type="catalytic activity">
    <reaction evidence="1">
        <text>ATP + protein L-histidine = ADP + protein N-phospho-L-histidine.</text>
        <dbReference type="EC" id="2.7.13.3"/>
    </reaction>
</comment>
<accession>A0A8J7Q9S0</accession>
<keyword evidence="4" id="KW-0808">Transferase</keyword>
<dbReference type="AlphaFoldDB" id="A0A8J7Q9S0"/>
<evidence type="ECO:0000256" key="3">
    <source>
        <dbReference type="ARBA" id="ARBA00022553"/>
    </source>
</evidence>
<protein>
    <recommendedName>
        <fullName evidence="2">histidine kinase</fullName>
        <ecNumber evidence="2">2.7.13.3</ecNumber>
    </recommendedName>
</protein>
<evidence type="ECO:0000313" key="9">
    <source>
        <dbReference type="Proteomes" id="UP000664417"/>
    </source>
</evidence>